<feature type="binding site" evidence="10">
    <location>
        <position position="330"/>
    </location>
    <ligand>
        <name>Zn(2+)</name>
        <dbReference type="ChEBI" id="CHEBI:29105"/>
        <note>catalytic</note>
    </ligand>
</feature>
<dbReference type="Pfam" id="PF11838">
    <property type="entry name" value="ERAP1_C"/>
    <property type="match status" value="1"/>
</dbReference>
<keyword evidence="13" id="KW-0732">Signal</keyword>
<comment type="catalytic activity">
    <reaction evidence="1">
        <text>Release of an N-terminal amino acid, Xaa-|-Yaa- from a peptide, amide or arylamide. Xaa is preferably Ala, but may be most amino acids including Pro (slow action). When a terminal hydrophobic residue is followed by a prolyl residue, the two may be released as an intact Xaa-Pro dipeptide.</text>
        <dbReference type="EC" id="3.4.11.2"/>
    </reaction>
</comment>
<dbReference type="Gene3D" id="1.25.50.20">
    <property type="match status" value="1"/>
</dbReference>
<evidence type="ECO:0000259" key="15">
    <source>
        <dbReference type="Pfam" id="PF11838"/>
    </source>
</evidence>
<feature type="domain" description="ERAP1-like C-terminal" evidence="15">
    <location>
        <begin position="550"/>
        <end position="849"/>
    </location>
</feature>
<evidence type="ECO:0000256" key="2">
    <source>
        <dbReference type="ARBA" id="ARBA00010136"/>
    </source>
</evidence>
<protein>
    <recommendedName>
        <fullName evidence="12">Aminopeptidase</fullName>
        <ecNumber evidence="12">3.4.11.-</ecNumber>
    </recommendedName>
</protein>
<keyword evidence="6 12" id="KW-0378">Hydrolase</keyword>
<dbReference type="GO" id="GO:0042277">
    <property type="term" value="F:peptide binding"/>
    <property type="evidence" value="ECO:0007669"/>
    <property type="project" value="TreeGrafter"/>
</dbReference>
<dbReference type="GO" id="GO:0005615">
    <property type="term" value="C:extracellular space"/>
    <property type="evidence" value="ECO:0007669"/>
    <property type="project" value="TreeGrafter"/>
</dbReference>
<dbReference type="InterPro" id="IPR001930">
    <property type="entry name" value="Peptidase_M1"/>
</dbReference>
<dbReference type="SUPFAM" id="SSF63737">
    <property type="entry name" value="Leukotriene A4 hydrolase N-terminal domain"/>
    <property type="match status" value="1"/>
</dbReference>
<sequence length="872" mass="96443">MFRKSRLKSFLRHAPLLLLPALATAAFANPDGRLPEDIKPLHYDISVEPNAKDLIFSGREKITINVQAPEHVIAMNAADLVIDNITLDDQKVEWKLDAAAQQLLINTTNNGNIPVGQHVLTINYRGRINQSSAGLFAVDYQDNDGPQRMLVTQFEPADARYFAPMWDQPDDKATFTMAVTAPADELAFSNMPVVATEKHSKDLVTTRFAETPKMSSYLLFLGVGKLDRKAVKVGDTEIGIITRRGASDQGDYALNAASQILTYYNNYFGTPYPLPKMDMIAVPSSSQFFSAMENWGAIMYFDRAVLFDPKRSPESAHQTIFNVVAHEMAHQWFGDLVTMQWWDDLWLNEGFASWMAAKVSGDLNPGWNVPAQTVAYARQAAFSMDAKSTTHPIIQHVGTVDEIDQAFDTITYSKGQAVIRMIEAAIGPDQFRDGLRQYMAANKYNNTTTNDLWTALSQASGKDVKRFADTFTLQGGVPLIRASEPVTAGGVTRINLAQDRFALDPASHTSRSWVVPVAIGAAGQQQPAATVTVSGPTYQTVQAPVDSLPILNPGQFGYYRTLYAPQHFKALSDKLPSLPLSDQIGFVSDSMALAGGGYQSFDQHLALLEQISPDSDPLLLNVVSDQIASFDGRLDHSAVQTAFRQKALARLRPELAKIGWTPSVSESTAASDLRESLIPLLGKMGDKETIETAQRYLNSGVDSIPGSIREAVLTVVGYNADNDMWDKLRDMARKEKDPSGQRQLYHALASTKSDELARKTLELALSDETSTPIRAALVSIVAHNHPDLAFNWAVDHREKVNAFIEETARARFIVNLALMGDNMRLAGQVKTYSQKYLPERSRQSAQRVINQVTYNSVQRRLVEPALQRWANQ</sequence>
<dbReference type="InterPro" id="IPR045357">
    <property type="entry name" value="Aminopeptidase_N-like_N"/>
</dbReference>
<evidence type="ECO:0000256" key="11">
    <source>
        <dbReference type="PIRSR" id="PIRSR634016-4"/>
    </source>
</evidence>
<evidence type="ECO:0000313" key="18">
    <source>
        <dbReference type="Proteomes" id="UP000316887"/>
    </source>
</evidence>
<evidence type="ECO:0000256" key="13">
    <source>
        <dbReference type="SAM" id="SignalP"/>
    </source>
</evidence>
<evidence type="ECO:0000259" key="14">
    <source>
        <dbReference type="Pfam" id="PF01433"/>
    </source>
</evidence>
<dbReference type="GO" id="GO:0008270">
    <property type="term" value="F:zinc ion binding"/>
    <property type="evidence" value="ECO:0007669"/>
    <property type="project" value="UniProtKB-UniRule"/>
</dbReference>
<keyword evidence="8 12" id="KW-0482">Metalloprotease</keyword>
<evidence type="ECO:0000256" key="3">
    <source>
        <dbReference type="ARBA" id="ARBA00022438"/>
    </source>
</evidence>
<evidence type="ECO:0000256" key="10">
    <source>
        <dbReference type="PIRSR" id="PIRSR634016-3"/>
    </source>
</evidence>
<dbReference type="PANTHER" id="PTHR11533">
    <property type="entry name" value="PROTEASE M1 ZINC METALLOPROTEASE"/>
    <property type="match status" value="1"/>
</dbReference>
<comment type="caution">
    <text evidence="17">The sequence shown here is derived from an EMBL/GenBank/DDBJ whole genome shotgun (WGS) entry which is preliminary data.</text>
</comment>
<keyword evidence="5 10" id="KW-0479">Metal-binding</keyword>
<comment type="cofactor">
    <cofactor evidence="10 12">
        <name>Zn(2+)</name>
        <dbReference type="ChEBI" id="CHEBI:29105"/>
    </cofactor>
    <text evidence="10 12">Binds 1 zinc ion per subunit.</text>
</comment>
<reference evidence="17 18" key="1">
    <citation type="submission" date="2019-06" db="EMBL/GenBank/DDBJ databases">
        <title>Genome sequencing of Zymomonas mobilis strains for genetic engineering and biofuel applications.</title>
        <authorList>
            <person name="Teravest M."/>
        </authorList>
    </citation>
    <scope>NUCLEOTIDE SEQUENCE [LARGE SCALE GENOMIC DNA]</scope>
    <source>
        <strain evidence="17 18">AN0101</strain>
    </source>
</reference>
<dbReference type="Gene3D" id="2.60.40.1910">
    <property type="match status" value="1"/>
</dbReference>
<name>A0A542W3C4_ZYMMB</name>
<dbReference type="GO" id="GO:0016285">
    <property type="term" value="F:alanyl aminopeptidase activity"/>
    <property type="evidence" value="ECO:0007669"/>
    <property type="project" value="UniProtKB-EC"/>
</dbReference>
<evidence type="ECO:0000256" key="4">
    <source>
        <dbReference type="ARBA" id="ARBA00022670"/>
    </source>
</evidence>
<keyword evidence="7 10" id="KW-0862">Zinc</keyword>
<feature type="domain" description="Aminopeptidase N-like N-terminal" evidence="16">
    <location>
        <begin position="39"/>
        <end position="218"/>
    </location>
</feature>
<feature type="signal peptide" evidence="13">
    <location>
        <begin position="1"/>
        <end position="28"/>
    </location>
</feature>
<dbReference type="FunFam" id="1.10.390.10:FF:000001">
    <property type="entry name" value="Aminopeptidase"/>
    <property type="match status" value="1"/>
</dbReference>
<dbReference type="InterPro" id="IPR024571">
    <property type="entry name" value="ERAP1-like_C_dom"/>
</dbReference>
<dbReference type="EC" id="3.4.11.-" evidence="12"/>
<keyword evidence="3 12" id="KW-0031">Aminopeptidase</keyword>
<evidence type="ECO:0000256" key="5">
    <source>
        <dbReference type="ARBA" id="ARBA00022723"/>
    </source>
</evidence>
<dbReference type="EMBL" id="VFOF01000001">
    <property type="protein sequence ID" value="TQL18067.1"/>
    <property type="molecule type" value="Genomic_DNA"/>
</dbReference>
<evidence type="ECO:0000256" key="6">
    <source>
        <dbReference type="ARBA" id="ARBA00022801"/>
    </source>
</evidence>
<proteinExistence type="inferred from homology"/>
<comment type="similarity">
    <text evidence="2 12">Belongs to the peptidase M1 family.</text>
</comment>
<feature type="binding site" evidence="10">
    <location>
        <position position="326"/>
    </location>
    <ligand>
        <name>Zn(2+)</name>
        <dbReference type="ChEBI" id="CHEBI:29105"/>
        <note>catalytic</note>
    </ligand>
</feature>
<dbReference type="Gene3D" id="1.10.390.10">
    <property type="entry name" value="Neutral Protease Domain 2"/>
    <property type="match status" value="1"/>
</dbReference>
<dbReference type="InterPro" id="IPR027268">
    <property type="entry name" value="Peptidase_M4/M1_CTD_sf"/>
</dbReference>
<dbReference type="GO" id="GO:0006508">
    <property type="term" value="P:proteolysis"/>
    <property type="evidence" value="ECO:0007669"/>
    <property type="project" value="UniProtKB-KW"/>
</dbReference>
<dbReference type="Gene3D" id="2.60.40.1730">
    <property type="entry name" value="tricorn interacting facor f3 domain"/>
    <property type="match status" value="1"/>
</dbReference>
<feature type="binding site" evidence="10">
    <location>
        <position position="349"/>
    </location>
    <ligand>
        <name>Zn(2+)</name>
        <dbReference type="ChEBI" id="CHEBI:29105"/>
        <note>catalytic</note>
    </ligand>
</feature>
<dbReference type="InterPro" id="IPR034016">
    <property type="entry name" value="M1_APN-typ"/>
</dbReference>
<feature type="domain" description="Peptidase M1 membrane alanine aminopeptidase" evidence="14">
    <location>
        <begin position="252"/>
        <end position="471"/>
    </location>
</feature>
<organism evidence="17 18">
    <name type="scientific">Zymomonas mobilis</name>
    <dbReference type="NCBI Taxonomy" id="542"/>
    <lineage>
        <taxon>Bacteria</taxon>
        <taxon>Pseudomonadati</taxon>
        <taxon>Pseudomonadota</taxon>
        <taxon>Alphaproteobacteria</taxon>
        <taxon>Sphingomonadales</taxon>
        <taxon>Zymomonadaceae</taxon>
        <taxon>Zymomonas</taxon>
    </lineage>
</organism>
<evidence type="ECO:0000256" key="7">
    <source>
        <dbReference type="ARBA" id="ARBA00022833"/>
    </source>
</evidence>
<evidence type="ECO:0000256" key="8">
    <source>
        <dbReference type="ARBA" id="ARBA00023049"/>
    </source>
</evidence>
<evidence type="ECO:0000259" key="16">
    <source>
        <dbReference type="Pfam" id="PF17900"/>
    </source>
</evidence>
<dbReference type="AlphaFoldDB" id="A0A542W3C4"/>
<evidence type="ECO:0000313" key="17">
    <source>
        <dbReference type="EMBL" id="TQL18067.1"/>
    </source>
</evidence>
<feature type="chain" id="PRO_5021733532" description="Aminopeptidase" evidence="13">
    <location>
        <begin position="29"/>
        <end position="872"/>
    </location>
</feature>
<dbReference type="Proteomes" id="UP000316887">
    <property type="component" value="Unassembled WGS sequence"/>
</dbReference>
<dbReference type="GO" id="GO:0070006">
    <property type="term" value="F:metalloaminopeptidase activity"/>
    <property type="evidence" value="ECO:0007669"/>
    <property type="project" value="TreeGrafter"/>
</dbReference>
<gene>
    <name evidence="17" type="ORF">FBY58_1682</name>
</gene>
<dbReference type="GO" id="GO:0016020">
    <property type="term" value="C:membrane"/>
    <property type="evidence" value="ECO:0007669"/>
    <property type="project" value="TreeGrafter"/>
</dbReference>
<dbReference type="GO" id="GO:0043171">
    <property type="term" value="P:peptide catabolic process"/>
    <property type="evidence" value="ECO:0007669"/>
    <property type="project" value="TreeGrafter"/>
</dbReference>
<dbReference type="Pfam" id="PF01433">
    <property type="entry name" value="Peptidase_M1"/>
    <property type="match status" value="1"/>
</dbReference>
<dbReference type="InterPro" id="IPR014782">
    <property type="entry name" value="Peptidase_M1_dom"/>
</dbReference>
<evidence type="ECO:0000256" key="1">
    <source>
        <dbReference type="ARBA" id="ARBA00000098"/>
    </source>
</evidence>
<evidence type="ECO:0000256" key="9">
    <source>
        <dbReference type="PIRSR" id="PIRSR634016-1"/>
    </source>
</evidence>
<dbReference type="CDD" id="cd09601">
    <property type="entry name" value="M1_APN-Q_like"/>
    <property type="match status" value="1"/>
</dbReference>
<dbReference type="RefSeq" id="WP_141920503.1">
    <property type="nucleotide sequence ID" value="NZ_VFOF01000001.1"/>
</dbReference>
<keyword evidence="4 12" id="KW-0645">Protease</keyword>
<feature type="site" description="Transition state stabilizer" evidence="11">
    <location>
        <position position="412"/>
    </location>
</feature>
<dbReference type="InterPro" id="IPR042097">
    <property type="entry name" value="Aminopeptidase_N-like_N_sf"/>
</dbReference>
<accession>A0A542W3C4</accession>
<dbReference type="SUPFAM" id="SSF55486">
    <property type="entry name" value="Metalloproteases ('zincins'), catalytic domain"/>
    <property type="match status" value="1"/>
</dbReference>
<feature type="active site" description="Proton acceptor" evidence="9">
    <location>
        <position position="327"/>
    </location>
</feature>
<dbReference type="Pfam" id="PF17900">
    <property type="entry name" value="Peptidase_M1_N"/>
    <property type="match status" value="1"/>
</dbReference>
<dbReference type="PRINTS" id="PR00756">
    <property type="entry name" value="ALADIPTASE"/>
</dbReference>
<dbReference type="InterPro" id="IPR050344">
    <property type="entry name" value="Peptidase_M1_aminopeptidases"/>
</dbReference>
<dbReference type="OrthoDB" id="100605at2"/>
<dbReference type="PANTHER" id="PTHR11533:SF174">
    <property type="entry name" value="PUROMYCIN-SENSITIVE AMINOPEPTIDASE-RELATED"/>
    <property type="match status" value="1"/>
</dbReference>
<evidence type="ECO:0000256" key="12">
    <source>
        <dbReference type="RuleBase" id="RU364040"/>
    </source>
</evidence>
<dbReference type="GO" id="GO:0005737">
    <property type="term" value="C:cytoplasm"/>
    <property type="evidence" value="ECO:0007669"/>
    <property type="project" value="TreeGrafter"/>
</dbReference>